<dbReference type="Pfam" id="PF15919">
    <property type="entry name" value="HicB_lk_antitox"/>
    <property type="match status" value="1"/>
</dbReference>
<dbReference type="RefSeq" id="WP_041062779.1">
    <property type="nucleotide sequence ID" value="NZ_JXAL01000016.1"/>
</dbReference>
<dbReference type="InterPro" id="IPR031807">
    <property type="entry name" value="HicB-like"/>
</dbReference>
<comment type="caution">
    <text evidence="2">The sequence shown here is derived from an EMBL/GenBank/DDBJ whole genome shotgun (WGS) entry which is preliminary data.</text>
</comment>
<feature type="domain" description="HicB-like antitoxin of toxin-antitoxin system" evidence="1">
    <location>
        <begin position="15"/>
        <end position="114"/>
    </location>
</feature>
<gene>
    <name evidence="2" type="ORF">SD71_11225</name>
</gene>
<evidence type="ECO:0000313" key="3">
    <source>
        <dbReference type="Proteomes" id="UP000054526"/>
    </source>
</evidence>
<dbReference type="Proteomes" id="UP000054526">
    <property type="component" value="Unassembled WGS sequence"/>
</dbReference>
<dbReference type="Gene3D" id="3.30.160.250">
    <property type="match status" value="1"/>
</dbReference>
<dbReference type="InterPro" id="IPR035069">
    <property type="entry name" value="TTHA1013/TTHA0281-like"/>
</dbReference>
<sequence>MMKDIIYLAIFTKYEDDEGRYGVHFPDIQFAATGGNDVPEAFRMATELLSSVLYHEYASGNELPKPTPINEVKFVPDPDDGPCEWFVSLVTTRFLANRYNEAVERVNCTLRSILKAAAQNAKLNFSMILQEGIKDALGIVENKRSESVMIKM</sequence>
<organism evidence="2 3">
    <name type="scientific">Cohnella kolymensis</name>
    <dbReference type="NCBI Taxonomy" id="1590652"/>
    <lineage>
        <taxon>Bacteria</taxon>
        <taxon>Bacillati</taxon>
        <taxon>Bacillota</taxon>
        <taxon>Bacilli</taxon>
        <taxon>Bacillales</taxon>
        <taxon>Paenibacillaceae</taxon>
        <taxon>Cohnella</taxon>
    </lineage>
</organism>
<reference evidence="2 3" key="1">
    <citation type="submission" date="2014-12" db="EMBL/GenBank/DDBJ databases">
        <title>Draft genome sequence of Cohnella kolymensis strain B-2846.</title>
        <authorList>
            <person name="Karlyshev A.V."/>
            <person name="Kudryashova E.B."/>
        </authorList>
    </citation>
    <scope>NUCLEOTIDE SEQUENCE [LARGE SCALE GENOMIC DNA]</scope>
    <source>
        <strain evidence="2 3">VKM B-2846</strain>
    </source>
</reference>
<evidence type="ECO:0000313" key="2">
    <source>
        <dbReference type="EMBL" id="KIL35936.1"/>
    </source>
</evidence>
<dbReference type="EMBL" id="JXAL01000016">
    <property type="protein sequence ID" value="KIL35936.1"/>
    <property type="molecule type" value="Genomic_DNA"/>
</dbReference>
<proteinExistence type="predicted"/>
<accession>A0ABR5A4G6</accession>
<name>A0ABR5A4G6_9BACL</name>
<dbReference type="SUPFAM" id="SSF143100">
    <property type="entry name" value="TTHA1013/TTHA0281-like"/>
    <property type="match status" value="1"/>
</dbReference>
<evidence type="ECO:0000259" key="1">
    <source>
        <dbReference type="Pfam" id="PF15919"/>
    </source>
</evidence>
<protein>
    <recommendedName>
        <fullName evidence="1">HicB-like antitoxin of toxin-antitoxin system domain-containing protein</fullName>
    </recommendedName>
</protein>
<keyword evidence="3" id="KW-1185">Reference proteome</keyword>